<protein>
    <recommendedName>
        <fullName evidence="10">ABC transporter permease</fullName>
    </recommendedName>
</protein>
<evidence type="ECO:0000256" key="7">
    <source>
        <dbReference type="ARBA" id="ARBA00023136"/>
    </source>
</evidence>
<proteinExistence type="predicted"/>
<dbReference type="AlphaFoldDB" id="X1FUQ0"/>
<comment type="caution">
    <text evidence="9">The sequence shown here is derived from an EMBL/GenBank/DDBJ whole genome shotgun (WGS) entry which is preliminary data.</text>
</comment>
<dbReference type="GO" id="GO:0022857">
    <property type="term" value="F:transmembrane transporter activity"/>
    <property type="evidence" value="ECO:0007669"/>
    <property type="project" value="InterPro"/>
</dbReference>
<keyword evidence="4" id="KW-0997">Cell inner membrane</keyword>
<evidence type="ECO:0000256" key="4">
    <source>
        <dbReference type="ARBA" id="ARBA00022519"/>
    </source>
</evidence>
<sequence>TKFGQYCIAIGGNKEAARLAGINIYRFETLTYALMGFLTAFAGIVLMGRIDSSQAIIGANMEIHTIAAVIIGGTSLFGGTGSISGSVIGAVILAVIANGLILAGVSFFWQQVVTGLIIILAVALGIFRERYFYV</sequence>
<keyword evidence="7 8" id="KW-0472">Membrane</keyword>
<evidence type="ECO:0000256" key="1">
    <source>
        <dbReference type="ARBA" id="ARBA00004651"/>
    </source>
</evidence>
<evidence type="ECO:0000256" key="3">
    <source>
        <dbReference type="ARBA" id="ARBA00022475"/>
    </source>
</evidence>
<evidence type="ECO:0008006" key="10">
    <source>
        <dbReference type="Google" id="ProtNLM"/>
    </source>
</evidence>
<feature type="transmembrane region" description="Helical" evidence="8">
    <location>
        <begin position="68"/>
        <end position="101"/>
    </location>
</feature>
<evidence type="ECO:0000256" key="6">
    <source>
        <dbReference type="ARBA" id="ARBA00022989"/>
    </source>
</evidence>
<reference evidence="9" key="1">
    <citation type="journal article" date="2014" name="Front. Microbiol.">
        <title>High frequency of phylogenetically diverse reductive dehalogenase-homologous genes in deep subseafloor sedimentary metagenomes.</title>
        <authorList>
            <person name="Kawai M."/>
            <person name="Futagami T."/>
            <person name="Toyoda A."/>
            <person name="Takaki Y."/>
            <person name="Nishi S."/>
            <person name="Hori S."/>
            <person name="Arai W."/>
            <person name="Tsubouchi T."/>
            <person name="Morono Y."/>
            <person name="Uchiyama I."/>
            <person name="Ito T."/>
            <person name="Fujiyama A."/>
            <person name="Inagaki F."/>
            <person name="Takami H."/>
        </authorList>
    </citation>
    <scope>NUCLEOTIDE SEQUENCE</scope>
    <source>
        <strain evidence="9">Expedition CK06-06</strain>
    </source>
</reference>
<dbReference type="Pfam" id="PF02653">
    <property type="entry name" value="BPD_transp_2"/>
    <property type="match status" value="1"/>
</dbReference>
<gene>
    <name evidence="9" type="ORF">S03H2_21975</name>
</gene>
<dbReference type="CDD" id="cd06579">
    <property type="entry name" value="TM_PBP1_transp_AraH_like"/>
    <property type="match status" value="1"/>
</dbReference>
<dbReference type="InterPro" id="IPR001851">
    <property type="entry name" value="ABC_transp_permease"/>
</dbReference>
<keyword evidence="6 8" id="KW-1133">Transmembrane helix</keyword>
<dbReference type="PANTHER" id="PTHR32196:SF21">
    <property type="entry name" value="ABC TRANSPORTER PERMEASE PROTEIN YPHD-RELATED"/>
    <property type="match status" value="1"/>
</dbReference>
<dbReference type="PANTHER" id="PTHR32196">
    <property type="entry name" value="ABC TRANSPORTER PERMEASE PROTEIN YPHD-RELATED-RELATED"/>
    <property type="match status" value="1"/>
</dbReference>
<organism evidence="9">
    <name type="scientific">marine sediment metagenome</name>
    <dbReference type="NCBI Taxonomy" id="412755"/>
    <lineage>
        <taxon>unclassified sequences</taxon>
        <taxon>metagenomes</taxon>
        <taxon>ecological metagenomes</taxon>
    </lineage>
</organism>
<comment type="subcellular location">
    <subcellularLocation>
        <location evidence="1">Cell membrane</location>
        <topology evidence="1">Multi-pass membrane protein</topology>
    </subcellularLocation>
</comment>
<feature type="transmembrane region" description="Helical" evidence="8">
    <location>
        <begin position="29"/>
        <end position="47"/>
    </location>
</feature>
<keyword evidence="3" id="KW-1003">Cell membrane</keyword>
<evidence type="ECO:0000313" key="9">
    <source>
        <dbReference type="EMBL" id="GAH33049.1"/>
    </source>
</evidence>
<evidence type="ECO:0000256" key="2">
    <source>
        <dbReference type="ARBA" id="ARBA00022448"/>
    </source>
</evidence>
<name>X1FUQ0_9ZZZZ</name>
<evidence type="ECO:0000256" key="8">
    <source>
        <dbReference type="SAM" id="Phobius"/>
    </source>
</evidence>
<feature type="transmembrane region" description="Helical" evidence="8">
    <location>
        <begin position="107"/>
        <end position="127"/>
    </location>
</feature>
<accession>X1FUQ0</accession>
<keyword evidence="2" id="KW-0813">Transport</keyword>
<keyword evidence="5 8" id="KW-0812">Transmembrane</keyword>
<dbReference type="EMBL" id="BARU01011763">
    <property type="protein sequence ID" value="GAH33049.1"/>
    <property type="molecule type" value="Genomic_DNA"/>
</dbReference>
<dbReference type="GO" id="GO:0005886">
    <property type="term" value="C:plasma membrane"/>
    <property type="evidence" value="ECO:0007669"/>
    <property type="project" value="UniProtKB-SubCell"/>
</dbReference>
<feature type="non-terminal residue" evidence="9">
    <location>
        <position position="1"/>
    </location>
</feature>
<evidence type="ECO:0000256" key="5">
    <source>
        <dbReference type="ARBA" id="ARBA00022692"/>
    </source>
</evidence>